<dbReference type="PANTHER" id="PTHR42951">
    <property type="entry name" value="METALLO-BETA-LACTAMASE DOMAIN-CONTAINING"/>
    <property type="match status" value="1"/>
</dbReference>
<proteinExistence type="predicted"/>
<dbReference type="EMBL" id="FWFQ01000033">
    <property type="protein sequence ID" value="SLN63031.1"/>
    <property type="molecule type" value="Genomic_DNA"/>
</dbReference>
<gene>
    <name evidence="2" type="ORF">PSA7680_03328</name>
</gene>
<evidence type="ECO:0000313" key="2">
    <source>
        <dbReference type="EMBL" id="SLN63031.1"/>
    </source>
</evidence>
<dbReference type="RefSeq" id="WP_085869817.1">
    <property type="nucleotide sequence ID" value="NZ_FWFQ01000033.1"/>
</dbReference>
<dbReference type="InterPro" id="IPR001279">
    <property type="entry name" value="Metallo-B-lactamas"/>
</dbReference>
<dbReference type="Pfam" id="PF00753">
    <property type="entry name" value="Lactamase_B"/>
    <property type="match status" value="1"/>
</dbReference>
<dbReference type="Gene3D" id="3.60.15.10">
    <property type="entry name" value="Ribonuclease Z/Hydroxyacylglutathione hydrolase-like"/>
    <property type="match status" value="1"/>
</dbReference>
<name>A0A1Y5TG25_9RHOB</name>
<dbReference type="Pfam" id="PF21221">
    <property type="entry name" value="B_lactamase-like_C"/>
    <property type="match status" value="1"/>
</dbReference>
<accession>A0A1Y5TG25</accession>
<dbReference type="InterPro" id="IPR036388">
    <property type="entry name" value="WH-like_DNA-bd_sf"/>
</dbReference>
<protein>
    <submittedName>
        <fullName evidence="2">Metallo-beta-lactamase superfamily protein</fullName>
    </submittedName>
</protein>
<dbReference type="InterPro" id="IPR036866">
    <property type="entry name" value="RibonucZ/Hydroxyglut_hydro"/>
</dbReference>
<organism evidence="2 3">
    <name type="scientific">Pseudoruegeria aquimaris</name>
    <dbReference type="NCBI Taxonomy" id="393663"/>
    <lineage>
        <taxon>Bacteria</taxon>
        <taxon>Pseudomonadati</taxon>
        <taxon>Pseudomonadota</taxon>
        <taxon>Alphaproteobacteria</taxon>
        <taxon>Rhodobacterales</taxon>
        <taxon>Roseobacteraceae</taxon>
        <taxon>Pseudoruegeria</taxon>
    </lineage>
</organism>
<feature type="domain" description="Metallo-beta-lactamase" evidence="1">
    <location>
        <begin position="43"/>
        <end position="261"/>
    </location>
</feature>
<dbReference type="SMART" id="SM00849">
    <property type="entry name" value="Lactamase_B"/>
    <property type="match status" value="1"/>
</dbReference>
<dbReference type="Proteomes" id="UP000193409">
    <property type="component" value="Unassembled WGS sequence"/>
</dbReference>
<evidence type="ECO:0000313" key="3">
    <source>
        <dbReference type="Proteomes" id="UP000193409"/>
    </source>
</evidence>
<dbReference type="InterPro" id="IPR048933">
    <property type="entry name" value="B_lactamase-like_C"/>
</dbReference>
<sequence length="349" mass="39334">MSGAAARQGIGYPIEEPPAFGAAVPIAEGVLWIRLSLPMALDHVNVYALDDGDGWTVIDTGLDTRRTRGQWQAVLEGPMAGKPVRRLVLTHYHPDHVGLAAWFQQEHGVELLATRTTYLYARMLTLDVQERPTDEQLAFWRSAGMDKAIYEARKAERPFNFADGVGVLRLGYRRIRQDDVLTMGGRRWAVHIGHGHAPEHATFWSLDDDLVIAGDQIISSISPNIGLYPTEPEADPVAEWDESCRRLAALARPEHLVLAGHKRPFTGLPLRMRQLIENHEGALRRLRRHLAEPRTAGECFAPMFKREIGPSEYGLALAETMAHVVHLWHRGEVTRRRREDGAWLWQLKG</sequence>
<dbReference type="Gene3D" id="1.10.10.10">
    <property type="entry name" value="Winged helix-like DNA-binding domain superfamily/Winged helix DNA-binding domain"/>
    <property type="match status" value="1"/>
</dbReference>
<dbReference type="InterPro" id="IPR050855">
    <property type="entry name" value="NDM-1-like"/>
</dbReference>
<evidence type="ECO:0000259" key="1">
    <source>
        <dbReference type="SMART" id="SM00849"/>
    </source>
</evidence>
<dbReference type="AlphaFoldDB" id="A0A1Y5TG25"/>
<dbReference type="SUPFAM" id="SSF56281">
    <property type="entry name" value="Metallo-hydrolase/oxidoreductase"/>
    <property type="match status" value="1"/>
</dbReference>
<reference evidence="2 3" key="1">
    <citation type="submission" date="2017-03" db="EMBL/GenBank/DDBJ databases">
        <authorList>
            <person name="Afonso C.L."/>
            <person name="Miller P.J."/>
            <person name="Scott M.A."/>
            <person name="Spackman E."/>
            <person name="Goraichik I."/>
            <person name="Dimitrov K.M."/>
            <person name="Suarez D.L."/>
            <person name="Swayne D.E."/>
        </authorList>
    </citation>
    <scope>NUCLEOTIDE SEQUENCE [LARGE SCALE GENOMIC DNA]</scope>
    <source>
        <strain evidence="2 3">CECT 7680</strain>
    </source>
</reference>
<keyword evidence="3" id="KW-1185">Reference proteome</keyword>
<dbReference type="OrthoDB" id="2971563at2"/>